<protein>
    <submittedName>
        <fullName evidence="1">Uncharacterized protein</fullName>
    </submittedName>
</protein>
<accession>A0ABC9YWI2</accession>
<dbReference type="EMBL" id="BBYQ01000063">
    <property type="protein sequence ID" value="GAP29752.1"/>
    <property type="molecule type" value="Genomic_DNA"/>
</dbReference>
<gene>
    <name evidence="1" type="ORF">NSK11_contig00063-0023</name>
</gene>
<comment type="caution">
    <text evidence="1">The sequence shown here is derived from an EMBL/GenBank/DDBJ whole genome shotgun (WGS) entry which is preliminary data.</text>
</comment>
<sequence length="69" mass="7692">MVPAVGYRKWFPKLGAQRAAEPLLSGSQLLLCRTGIRMTALFQIARMQQSSLLRGDLLDQISPSALPHW</sequence>
<name>A0ABC9YWI2_9NOCA</name>
<reference evidence="2" key="1">
    <citation type="submission" date="2015-07" db="EMBL/GenBank/DDBJ databases">
        <title>Nocardia seriolae U-1 whole genome shotgun sequence.</title>
        <authorList>
            <person name="Imajoh M."/>
            <person name="Fukumoto Y."/>
            <person name="Sukeda M."/>
            <person name="Yamane J."/>
            <person name="Yamasaki K."/>
            <person name="Shimizu M."/>
            <person name="Ohnishi K."/>
            <person name="Oshima S."/>
        </authorList>
    </citation>
    <scope>NUCLEOTIDE SEQUENCE [LARGE SCALE GENOMIC DNA]</scope>
    <source>
        <strain evidence="2">U-1</strain>
    </source>
</reference>
<evidence type="ECO:0000313" key="2">
    <source>
        <dbReference type="Proteomes" id="UP000037179"/>
    </source>
</evidence>
<dbReference type="AlphaFoldDB" id="A0ABC9YWI2"/>
<evidence type="ECO:0000313" key="1">
    <source>
        <dbReference type="EMBL" id="GAP29752.1"/>
    </source>
</evidence>
<organism evidence="1 2">
    <name type="scientific">Nocardia seriolae</name>
    <dbReference type="NCBI Taxonomy" id="37332"/>
    <lineage>
        <taxon>Bacteria</taxon>
        <taxon>Bacillati</taxon>
        <taxon>Actinomycetota</taxon>
        <taxon>Actinomycetes</taxon>
        <taxon>Mycobacteriales</taxon>
        <taxon>Nocardiaceae</taxon>
        <taxon>Nocardia</taxon>
    </lineage>
</organism>
<keyword evidence="2" id="KW-1185">Reference proteome</keyword>
<dbReference type="Proteomes" id="UP000037179">
    <property type="component" value="Unassembled WGS sequence"/>
</dbReference>
<reference evidence="1 2" key="2">
    <citation type="journal article" date="2016" name="Genome Announc.">
        <title>Draft Genome Sequence of Erythromycin- and Oxytetracycline-Sensitive Nocardia seriolae Strain U-1 (NBRC 110359).</title>
        <authorList>
            <person name="Imajoh M."/>
            <person name="Sukeda M."/>
            <person name="Shimizu M."/>
            <person name="Yamane J."/>
            <person name="Ohnishi K."/>
            <person name="Oshima S."/>
        </authorList>
    </citation>
    <scope>NUCLEOTIDE SEQUENCE [LARGE SCALE GENOMIC DNA]</scope>
    <source>
        <strain evidence="1 2">U-1</strain>
    </source>
</reference>
<proteinExistence type="predicted"/>